<dbReference type="SUPFAM" id="SSF54593">
    <property type="entry name" value="Glyoxalase/Bleomycin resistance protein/Dihydroxybiphenyl dioxygenase"/>
    <property type="match status" value="1"/>
</dbReference>
<feature type="domain" description="VOC" evidence="1">
    <location>
        <begin position="2"/>
        <end position="124"/>
    </location>
</feature>
<dbReference type="PROSITE" id="PS51819">
    <property type="entry name" value="VOC"/>
    <property type="match status" value="1"/>
</dbReference>
<dbReference type="InterPro" id="IPR029068">
    <property type="entry name" value="Glyas_Bleomycin-R_OHBP_Dase"/>
</dbReference>
<name>A0A7V8FLU4_9BURK</name>
<evidence type="ECO:0000313" key="2">
    <source>
        <dbReference type="EMBL" id="KAF1019439.1"/>
    </source>
</evidence>
<dbReference type="Proteomes" id="UP000461670">
    <property type="component" value="Unassembled WGS sequence"/>
</dbReference>
<organism evidence="2 3">
    <name type="scientific">Paracidovorax wautersii</name>
    <dbReference type="NCBI Taxonomy" id="1177982"/>
    <lineage>
        <taxon>Bacteria</taxon>
        <taxon>Pseudomonadati</taxon>
        <taxon>Pseudomonadota</taxon>
        <taxon>Betaproteobacteria</taxon>
        <taxon>Burkholderiales</taxon>
        <taxon>Comamonadaceae</taxon>
        <taxon>Paracidovorax</taxon>
    </lineage>
</organism>
<accession>A0A7V8FLU4</accession>
<dbReference type="PANTHER" id="PTHR36503:SF3">
    <property type="entry name" value="BLR0126 PROTEIN"/>
    <property type="match status" value="1"/>
</dbReference>
<evidence type="ECO:0000313" key="3">
    <source>
        <dbReference type="Proteomes" id="UP000461670"/>
    </source>
</evidence>
<dbReference type="EMBL" id="WNDQ01000055">
    <property type="protein sequence ID" value="KAF1019439.1"/>
    <property type="molecule type" value="Genomic_DNA"/>
</dbReference>
<sequence>MHAKHITPILNVSDMAQSFAWFRTLGWEKCWDWGDPPTFGAVGSDECEIFICLNGQGHRQDPADAYSRTAGVWLSIWGDDVDAVHTTCLANGIEVTWPPTDESWGVREMHIRHPDGHIFDLAPDLRTPI</sequence>
<dbReference type="CDD" id="cd16355">
    <property type="entry name" value="VOC_like"/>
    <property type="match status" value="1"/>
</dbReference>
<dbReference type="Pfam" id="PF00903">
    <property type="entry name" value="Glyoxalase"/>
    <property type="match status" value="1"/>
</dbReference>
<evidence type="ECO:0000259" key="1">
    <source>
        <dbReference type="PROSITE" id="PS51819"/>
    </source>
</evidence>
<comment type="caution">
    <text evidence="2">The sequence shown here is derived from an EMBL/GenBank/DDBJ whole genome shotgun (WGS) entry which is preliminary data.</text>
</comment>
<dbReference type="AlphaFoldDB" id="A0A7V8FLU4"/>
<protein>
    <recommendedName>
        <fullName evidence="1">VOC domain-containing protein</fullName>
    </recommendedName>
</protein>
<dbReference type="PANTHER" id="PTHR36503">
    <property type="entry name" value="BLR2520 PROTEIN"/>
    <property type="match status" value="1"/>
</dbReference>
<dbReference type="InterPro" id="IPR004360">
    <property type="entry name" value="Glyas_Fos-R_dOase_dom"/>
</dbReference>
<gene>
    <name evidence="2" type="ORF">GAK30_03101</name>
</gene>
<dbReference type="InterPro" id="IPR037523">
    <property type="entry name" value="VOC_core"/>
</dbReference>
<proteinExistence type="predicted"/>
<reference evidence="3" key="1">
    <citation type="journal article" date="2020" name="MBio">
        <title>Horizontal gene transfer to a defensive symbiont with a reduced genome amongst a multipartite beetle microbiome.</title>
        <authorList>
            <person name="Waterworth S.C."/>
            <person name="Florez L.V."/>
            <person name="Rees E.R."/>
            <person name="Hertweck C."/>
            <person name="Kaltenpoth M."/>
            <person name="Kwan J.C."/>
        </authorList>
    </citation>
    <scope>NUCLEOTIDE SEQUENCE [LARGE SCALE GENOMIC DNA]</scope>
</reference>
<dbReference type="Gene3D" id="3.10.180.10">
    <property type="entry name" value="2,3-Dihydroxybiphenyl 1,2-Dioxygenase, domain 1"/>
    <property type="match status" value="1"/>
</dbReference>